<proteinExistence type="predicted"/>
<evidence type="ECO:0000313" key="1">
    <source>
        <dbReference type="EMBL" id="BDZ45128.1"/>
    </source>
</evidence>
<keyword evidence="2" id="KW-1185">Reference proteome</keyword>
<reference evidence="2" key="1">
    <citation type="journal article" date="2019" name="Int. J. Syst. Evol. Microbiol.">
        <title>The Global Catalogue of Microorganisms (GCM) 10K type strain sequencing project: providing services to taxonomists for standard genome sequencing and annotation.</title>
        <authorList>
            <consortium name="The Broad Institute Genomics Platform"/>
            <consortium name="The Broad Institute Genome Sequencing Center for Infectious Disease"/>
            <person name="Wu L."/>
            <person name="Ma J."/>
        </authorList>
    </citation>
    <scope>NUCLEOTIDE SEQUENCE [LARGE SCALE GENOMIC DNA]</scope>
    <source>
        <strain evidence="2">NBRC 108725</strain>
    </source>
</reference>
<accession>A0ABM8GA82</accession>
<organism evidence="1 2">
    <name type="scientific">Naasia aerilata</name>
    <dbReference type="NCBI Taxonomy" id="1162966"/>
    <lineage>
        <taxon>Bacteria</taxon>
        <taxon>Bacillati</taxon>
        <taxon>Actinomycetota</taxon>
        <taxon>Actinomycetes</taxon>
        <taxon>Micrococcales</taxon>
        <taxon>Microbacteriaceae</taxon>
        <taxon>Naasia</taxon>
    </lineage>
</organism>
<evidence type="ECO:0000313" key="2">
    <source>
        <dbReference type="Proteomes" id="UP001321498"/>
    </source>
</evidence>
<dbReference type="EMBL" id="AP027731">
    <property type="protein sequence ID" value="BDZ45128.1"/>
    <property type="molecule type" value="Genomic_DNA"/>
</dbReference>
<sequence>MLRPYRFERELDRSIAQWLAWLPRWEPGTLRRRSDVCTICPRYADELGLDDLPHGPLHALVTSVESLLIEHFLRNSAAKFPELERDGEWKVWLDRGIVRITASDGREVDELLDDDEPATPLDALLHGGVTPVQAAEARVELVRLYYGLFHAAVNRLGNQRTVVLRAVDAYIEPKIQRMAEELVSEVCGA</sequence>
<gene>
    <name evidence="1" type="ORF">GCM10025866_10370</name>
</gene>
<name>A0ABM8GA82_9MICO</name>
<dbReference type="RefSeq" id="WP_286278528.1">
    <property type="nucleotide sequence ID" value="NZ_AP027731.1"/>
</dbReference>
<dbReference type="Proteomes" id="UP001321498">
    <property type="component" value="Chromosome"/>
</dbReference>
<protein>
    <submittedName>
        <fullName evidence="1">Uncharacterized protein</fullName>
    </submittedName>
</protein>